<comment type="subcellular location">
    <subcellularLocation>
        <location evidence="8">Cytoplasm</location>
    </subcellularLocation>
</comment>
<name>A0A367ZIN3_9BACT</name>
<comment type="caution">
    <text evidence="11">The sequence shown here is derived from an EMBL/GenBank/DDBJ whole genome shotgun (WGS) entry which is preliminary data.</text>
</comment>
<proteinExistence type="inferred from homology"/>
<keyword evidence="3 8" id="KW-0808">Transferase</keyword>
<dbReference type="InterPro" id="IPR015421">
    <property type="entry name" value="PyrdxlP-dep_Trfase_major"/>
</dbReference>
<dbReference type="InterPro" id="IPR018319">
    <property type="entry name" value="SelA-like"/>
</dbReference>
<dbReference type="GO" id="GO:0001514">
    <property type="term" value="P:selenocysteine incorporation"/>
    <property type="evidence" value="ECO:0007669"/>
    <property type="project" value="UniProtKB-UniRule"/>
</dbReference>
<evidence type="ECO:0000256" key="3">
    <source>
        <dbReference type="ARBA" id="ARBA00022679"/>
    </source>
</evidence>
<evidence type="ECO:0000313" key="12">
    <source>
        <dbReference type="Proteomes" id="UP000252355"/>
    </source>
</evidence>
<evidence type="ECO:0000256" key="6">
    <source>
        <dbReference type="ARBA" id="ARBA00023266"/>
    </source>
</evidence>
<evidence type="ECO:0000256" key="2">
    <source>
        <dbReference type="ARBA" id="ARBA00022490"/>
    </source>
</evidence>
<dbReference type="EMBL" id="QOQW01000030">
    <property type="protein sequence ID" value="RCK77946.1"/>
    <property type="molecule type" value="Genomic_DNA"/>
</dbReference>
<keyword evidence="2 8" id="KW-0963">Cytoplasm</keyword>
<keyword evidence="6 8" id="KW-0711">Selenium</keyword>
<comment type="pathway">
    <text evidence="8">Aminoacyl-tRNA biosynthesis; selenocysteinyl-tRNA(Sec) biosynthesis; selenocysteinyl-tRNA(Sec) from L-seryl-tRNA(Sec) (bacterial route): step 1/1.</text>
</comment>
<dbReference type="Gene3D" id="3.90.1150.180">
    <property type="match status" value="1"/>
</dbReference>
<dbReference type="PANTHER" id="PTHR32328:SF0">
    <property type="entry name" value="L-SERYL-TRNA(SEC) SELENIUM TRANSFERASE"/>
    <property type="match status" value="1"/>
</dbReference>
<dbReference type="AlphaFoldDB" id="A0A367ZIN3"/>
<evidence type="ECO:0000256" key="5">
    <source>
        <dbReference type="ARBA" id="ARBA00022917"/>
    </source>
</evidence>
<gene>
    <name evidence="8" type="primary">selA</name>
    <name evidence="11" type="ORF">OZSIB_1984</name>
</gene>
<dbReference type="NCBIfam" id="TIGR00474">
    <property type="entry name" value="selA"/>
    <property type="match status" value="1"/>
</dbReference>
<dbReference type="EC" id="2.9.1.1" evidence="8"/>
<dbReference type="GO" id="GO:0005737">
    <property type="term" value="C:cytoplasm"/>
    <property type="evidence" value="ECO:0007669"/>
    <property type="project" value="UniProtKB-SubCell"/>
</dbReference>
<evidence type="ECO:0000256" key="7">
    <source>
        <dbReference type="ARBA" id="ARBA00044507"/>
    </source>
</evidence>
<dbReference type="GO" id="GO:0004125">
    <property type="term" value="F:L-seryl-tRNA(Sec) selenium transferase activity"/>
    <property type="evidence" value="ECO:0007669"/>
    <property type="project" value="UniProtKB-UniRule"/>
</dbReference>
<dbReference type="InterPro" id="IPR025862">
    <property type="entry name" value="SelA_trans_N_dom"/>
</dbReference>
<dbReference type="HAMAP" id="MF_00423">
    <property type="entry name" value="SelA"/>
    <property type="match status" value="1"/>
</dbReference>
<keyword evidence="4 8" id="KW-0663">Pyridoxal phosphate</keyword>
<keyword evidence="5 8" id="KW-0648">Protein biosynthesis</keyword>
<comment type="cofactor">
    <cofactor evidence="1 8 9">
        <name>pyridoxal 5'-phosphate</name>
        <dbReference type="ChEBI" id="CHEBI:597326"/>
    </cofactor>
</comment>
<evidence type="ECO:0000256" key="1">
    <source>
        <dbReference type="ARBA" id="ARBA00001933"/>
    </source>
</evidence>
<dbReference type="Pfam" id="PF12390">
    <property type="entry name" value="Se-cys_synth_N"/>
    <property type="match status" value="1"/>
</dbReference>
<organism evidence="11 12">
    <name type="scientific">Candidatus Ozemobacter sibiricus</name>
    <dbReference type="NCBI Taxonomy" id="2268124"/>
    <lineage>
        <taxon>Bacteria</taxon>
        <taxon>Candidatus Ozemobacteria</taxon>
        <taxon>Candidatus Ozemobacterales</taxon>
        <taxon>Candidatus Ozemobacteraceae</taxon>
        <taxon>Candidatus Ozemobacter</taxon>
    </lineage>
</organism>
<evidence type="ECO:0000313" key="11">
    <source>
        <dbReference type="EMBL" id="RCK77946.1"/>
    </source>
</evidence>
<evidence type="ECO:0000256" key="8">
    <source>
        <dbReference type="HAMAP-Rule" id="MF_00423"/>
    </source>
</evidence>
<accession>A0A367ZIN3</accession>
<protein>
    <recommendedName>
        <fullName evidence="8">L-seryl-tRNA(Sec) selenium transferase</fullName>
        <ecNumber evidence="8">2.9.1.1</ecNumber>
    </recommendedName>
    <alternativeName>
        <fullName evidence="8">Selenocysteine synthase</fullName>
        <shortName evidence="8">Sec synthase</shortName>
    </alternativeName>
    <alternativeName>
        <fullName evidence="8">Selenocysteinyl-tRNA(Sec) synthase</fullName>
    </alternativeName>
</protein>
<feature type="domain" description="L-seryl-tRNA selenium transferase N-terminal" evidence="10">
    <location>
        <begin position="9"/>
        <end position="48"/>
    </location>
</feature>
<comment type="function">
    <text evidence="8">Converts seryl-tRNA(Sec) to selenocysteinyl-tRNA(Sec) required for selenoprotein biosynthesis.</text>
</comment>
<feature type="modified residue" description="N6-(pyridoxal phosphate)lysine" evidence="8 9">
    <location>
        <position position="294"/>
    </location>
</feature>
<dbReference type="Gene3D" id="3.40.640.10">
    <property type="entry name" value="Type I PLP-dependent aspartate aminotransferase-like (Major domain)"/>
    <property type="match status" value="1"/>
</dbReference>
<dbReference type="InterPro" id="IPR015424">
    <property type="entry name" value="PyrdxlP-dep_Trfase"/>
</dbReference>
<dbReference type="SUPFAM" id="SSF53383">
    <property type="entry name" value="PLP-dependent transferases"/>
    <property type="match status" value="1"/>
</dbReference>
<dbReference type="PANTHER" id="PTHR32328">
    <property type="entry name" value="L-SERYL-TRNA(SEC) SELENIUM TRANSFERASE"/>
    <property type="match status" value="1"/>
</dbReference>
<dbReference type="UniPathway" id="UPA00906">
    <property type="reaction ID" value="UER00896"/>
</dbReference>
<dbReference type="Proteomes" id="UP000252355">
    <property type="component" value="Unassembled WGS sequence"/>
</dbReference>
<reference evidence="11 12" key="1">
    <citation type="submission" date="2018-05" db="EMBL/GenBank/DDBJ databases">
        <title>A metagenomic window into the 2 km-deep terrestrial subsurface aquifer revealed taxonomically and functionally diverse microbial community comprising novel uncultured bacterial lineages.</title>
        <authorList>
            <person name="Kadnikov V.V."/>
            <person name="Mardanov A.V."/>
            <person name="Beletsky A.V."/>
            <person name="Banks D."/>
            <person name="Pimenov N.V."/>
            <person name="Frank Y.A."/>
            <person name="Karnachuk O.V."/>
            <person name="Ravin N.V."/>
        </authorList>
    </citation>
    <scope>NUCLEOTIDE SEQUENCE [LARGE SCALE GENOMIC DNA]</scope>
    <source>
        <strain evidence="11">BY5</strain>
    </source>
</reference>
<evidence type="ECO:0000259" key="10">
    <source>
        <dbReference type="Pfam" id="PF12390"/>
    </source>
</evidence>
<comment type="catalytic activity">
    <reaction evidence="8">
        <text>L-seryl-tRNA(Sec) + selenophosphate + H(+) = L-selenocysteinyl-tRNA(Sec) + phosphate</text>
        <dbReference type="Rhea" id="RHEA:22728"/>
        <dbReference type="Rhea" id="RHEA-COMP:9742"/>
        <dbReference type="Rhea" id="RHEA-COMP:9743"/>
        <dbReference type="ChEBI" id="CHEBI:15378"/>
        <dbReference type="ChEBI" id="CHEBI:16144"/>
        <dbReference type="ChEBI" id="CHEBI:43474"/>
        <dbReference type="ChEBI" id="CHEBI:78533"/>
        <dbReference type="ChEBI" id="CHEBI:78573"/>
        <dbReference type="EC" id="2.9.1.1"/>
    </reaction>
</comment>
<dbReference type="Pfam" id="PF03841">
    <property type="entry name" value="SelA"/>
    <property type="match status" value="1"/>
</dbReference>
<evidence type="ECO:0000256" key="4">
    <source>
        <dbReference type="ARBA" id="ARBA00022898"/>
    </source>
</evidence>
<evidence type="ECO:0000256" key="9">
    <source>
        <dbReference type="PIRSR" id="PIRSR618319-50"/>
    </source>
</evidence>
<dbReference type="GO" id="GO:0001717">
    <property type="term" value="P:conversion of seryl-tRNAsec to selenocys-tRNAsec"/>
    <property type="evidence" value="ECO:0007669"/>
    <property type="project" value="UniProtKB-UniRule"/>
</dbReference>
<sequence length="475" mass="50459">MNKGRQEQLRQLPAVDRLLGHERLQGPIKEFGIDLVKHAVRQAIEAARAGVRERGERPDLAAILDEVERRCRAIARPSLRAMVNATGVLIHTNLGRAPIGARLFEEIRGALQGYANLEFDLATGERGSRHEHLQALLCYLTGAEDAVVVNNNAAALVLILSTFAAGREVIVSRGELIEIGGSFRLPEILATSGARLVEVGTTNRTRLADYAAAITPQTALLLKSHTSNFAIRGFTATPTLEELSDLGRARGVPVVYDIGSGLLRRPPGWPLADEPDVRRAVAAGLDLVTFSGDKLLGGPQAGIVVGRAALVARLKQAPLMRALRVGKLIIAALASACRAWLDDERLAEAIPVLGMLRTTLAQLAVRASRLQTHLAERGVVAHLEPSSGQAGGGTLPDLQIPSWAVVIAPPAGSPAGRSAFAERLFRALLARERPILAILRQGRLALDVLTLPDDDLPAIAAEVAAAVAVARGEAA</sequence>
<comment type="similarity">
    <text evidence="7 8">Belongs to the SelA family.</text>
</comment>
<dbReference type="InterPro" id="IPR004534">
    <property type="entry name" value="SelA_trans"/>
</dbReference>